<evidence type="ECO:0000256" key="4">
    <source>
        <dbReference type="ARBA" id="ARBA00022726"/>
    </source>
</evidence>
<sequence length="197" mass="21751">MQELLDKIKNEGRVIDGHILKVDAFLNHQIDPHLMKNIGETFASYFKDKKITKILTLESSGIAPAVMTGLTLGVPVVFARKKQSLTLKEKLFTASVYSYTKQVRSEIFVSEKFISAADRVLIIDDFLAKGEAALGLTEIVAAAGAEVSGIGIVIEKTFQEGREKLDREGYDVYSLARIVSLEGNKVTFAKNLDEVKL</sequence>
<feature type="binding site" evidence="5">
    <location>
        <begin position="128"/>
        <end position="132"/>
    </location>
    <ligand>
        <name>5-phospho-alpha-D-ribose 1-diphosphate</name>
        <dbReference type="ChEBI" id="CHEBI:58017"/>
    </ligand>
</feature>
<dbReference type="GO" id="GO:0005737">
    <property type="term" value="C:cytoplasm"/>
    <property type="evidence" value="ECO:0007669"/>
    <property type="project" value="UniProtKB-SubCell"/>
</dbReference>
<dbReference type="EC" id="2.4.2.22" evidence="5 6"/>
<keyword evidence="3 5" id="KW-0808">Transferase</keyword>
<feature type="binding site" evidence="5">
    <location>
        <position position="20"/>
    </location>
    <ligand>
        <name>xanthine</name>
        <dbReference type="ChEBI" id="CHEBI:17712"/>
    </ligand>
</feature>
<dbReference type="RefSeq" id="WP_188495642.1">
    <property type="nucleotide sequence ID" value="NZ_BMFV01000002.1"/>
</dbReference>
<evidence type="ECO:0000256" key="6">
    <source>
        <dbReference type="NCBIfam" id="TIGR01744"/>
    </source>
</evidence>
<dbReference type="SUPFAM" id="SSF53271">
    <property type="entry name" value="PRTase-like"/>
    <property type="match status" value="1"/>
</dbReference>
<gene>
    <name evidence="5 8" type="primary">xpt</name>
    <name evidence="8" type="ORF">GCM10007096_04490</name>
</gene>
<dbReference type="PANTHER" id="PTHR43864">
    <property type="entry name" value="HYPOXANTHINE/GUANINE PHOSPHORIBOSYLTRANSFERASE"/>
    <property type="match status" value="1"/>
</dbReference>
<comment type="catalytic activity">
    <reaction evidence="5">
        <text>XMP + diphosphate = xanthine + 5-phospho-alpha-D-ribose 1-diphosphate</text>
        <dbReference type="Rhea" id="RHEA:10800"/>
        <dbReference type="ChEBI" id="CHEBI:17712"/>
        <dbReference type="ChEBI" id="CHEBI:33019"/>
        <dbReference type="ChEBI" id="CHEBI:57464"/>
        <dbReference type="ChEBI" id="CHEBI:58017"/>
        <dbReference type="EC" id="2.4.2.22"/>
    </reaction>
</comment>
<dbReference type="NCBIfam" id="TIGR01744">
    <property type="entry name" value="XPRTase"/>
    <property type="match status" value="1"/>
</dbReference>
<comment type="caution">
    <text evidence="8">The sequence shown here is derived from an EMBL/GenBank/DDBJ whole genome shotgun (WGS) entry which is preliminary data.</text>
</comment>
<dbReference type="Proteomes" id="UP000656813">
    <property type="component" value="Unassembled WGS sequence"/>
</dbReference>
<keyword evidence="9" id="KW-1185">Reference proteome</keyword>
<dbReference type="InterPro" id="IPR010079">
    <property type="entry name" value="Xanthine_PRibTrfase"/>
</dbReference>
<protein>
    <recommendedName>
        <fullName evidence="5 6">Xanthine phosphoribosyltransferase</fullName>
        <shortName evidence="5">XPRTase</shortName>
        <ecNumber evidence="5 6">2.4.2.22</ecNumber>
    </recommendedName>
</protein>
<dbReference type="GO" id="GO:0000310">
    <property type="term" value="F:xanthine phosphoribosyltransferase activity"/>
    <property type="evidence" value="ECO:0007669"/>
    <property type="project" value="UniProtKB-UniRule"/>
</dbReference>
<dbReference type="Gene3D" id="3.40.50.2020">
    <property type="match status" value="1"/>
</dbReference>
<comment type="function">
    <text evidence="5">Converts the preformed base xanthine, a product of nucleic acid breakdown, to xanthosine 5'-monophosphate (XMP), so it can be reused for RNA or DNA synthesis.</text>
</comment>
<dbReference type="Pfam" id="PF00156">
    <property type="entry name" value="Pribosyltran"/>
    <property type="match status" value="1"/>
</dbReference>
<evidence type="ECO:0000256" key="5">
    <source>
        <dbReference type="HAMAP-Rule" id="MF_01184"/>
    </source>
</evidence>
<name>A0A8J3EKA3_9BACL</name>
<feature type="binding site" evidence="5">
    <location>
        <position position="27"/>
    </location>
    <ligand>
        <name>xanthine</name>
        <dbReference type="ChEBI" id="CHEBI:17712"/>
    </ligand>
</feature>
<dbReference type="InterPro" id="IPR000836">
    <property type="entry name" value="PRTase_dom"/>
</dbReference>
<accession>A0A8J3EKA3</accession>
<dbReference type="CDD" id="cd06223">
    <property type="entry name" value="PRTases_typeI"/>
    <property type="match status" value="1"/>
</dbReference>
<dbReference type="PANTHER" id="PTHR43864:SF1">
    <property type="entry name" value="XANTHINE PHOSPHORIBOSYLTRANSFERASE"/>
    <property type="match status" value="1"/>
</dbReference>
<evidence type="ECO:0000256" key="1">
    <source>
        <dbReference type="ARBA" id="ARBA00022490"/>
    </source>
</evidence>
<proteinExistence type="inferred from homology"/>
<dbReference type="GO" id="GO:0046110">
    <property type="term" value="P:xanthine metabolic process"/>
    <property type="evidence" value="ECO:0007669"/>
    <property type="project" value="UniProtKB-UniRule"/>
</dbReference>
<dbReference type="HAMAP" id="MF_01184">
    <property type="entry name" value="XPRTase"/>
    <property type="match status" value="1"/>
</dbReference>
<dbReference type="InterPro" id="IPR029057">
    <property type="entry name" value="PRTase-like"/>
</dbReference>
<dbReference type="InterPro" id="IPR050118">
    <property type="entry name" value="Pur/Pyrimidine_PRTase"/>
</dbReference>
<comment type="subunit">
    <text evidence="5">Homodimer.</text>
</comment>
<keyword evidence="4 5" id="KW-0660">Purine salvage</keyword>
<feature type="domain" description="Phosphoribosyltransferase" evidence="7">
    <location>
        <begin position="32"/>
        <end position="160"/>
    </location>
</feature>
<dbReference type="UniPathway" id="UPA00602">
    <property type="reaction ID" value="UER00658"/>
</dbReference>
<dbReference type="GO" id="GO:0032265">
    <property type="term" value="P:XMP salvage"/>
    <property type="evidence" value="ECO:0007669"/>
    <property type="project" value="UniProtKB-UniRule"/>
</dbReference>
<dbReference type="GO" id="GO:0006166">
    <property type="term" value="P:purine ribonucleoside salvage"/>
    <property type="evidence" value="ECO:0007669"/>
    <property type="project" value="UniProtKB-KW"/>
</dbReference>
<keyword evidence="1 5" id="KW-0963">Cytoplasm</keyword>
<dbReference type="AlphaFoldDB" id="A0A8J3EKA3"/>
<dbReference type="NCBIfam" id="NF006671">
    <property type="entry name" value="PRK09219.1"/>
    <property type="match status" value="1"/>
</dbReference>
<organism evidence="8 9">
    <name type="scientific">Pullulanibacillus pueri</name>
    <dbReference type="NCBI Taxonomy" id="1437324"/>
    <lineage>
        <taxon>Bacteria</taxon>
        <taxon>Bacillati</taxon>
        <taxon>Bacillota</taxon>
        <taxon>Bacilli</taxon>
        <taxon>Bacillales</taxon>
        <taxon>Sporolactobacillaceae</taxon>
        <taxon>Pullulanibacillus</taxon>
    </lineage>
</organism>
<evidence type="ECO:0000256" key="3">
    <source>
        <dbReference type="ARBA" id="ARBA00022679"/>
    </source>
</evidence>
<evidence type="ECO:0000313" key="8">
    <source>
        <dbReference type="EMBL" id="GGH75350.1"/>
    </source>
</evidence>
<reference evidence="8" key="1">
    <citation type="journal article" date="2014" name="Int. J. Syst. Evol. Microbiol.">
        <title>Complete genome sequence of Corynebacterium casei LMG S-19264T (=DSM 44701T), isolated from a smear-ripened cheese.</title>
        <authorList>
            <consortium name="US DOE Joint Genome Institute (JGI-PGF)"/>
            <person name="Walter F."/>
            <person name="Albersmeier A."/>
            <person name="Kalinowski J."/>
            <person name="Ruckert C."/>
        </authorList>
    </citation>
    <scope>NUCLEOTIDE SEQUENCE</scope>
    <source>
        <strain evidence="8">CGMCC 1.12777</strain>
    </source>
</reference>
<evidence type="ECO:0000259" key="7">
    <source>
        <dbReference type="Pfam" id="PF00156"/>
    </source>
</evidence>
<comment type="subcellular location">
    <subcellularLocation>
        <location evidence="5">Cytoplasm</location>
    </subcellularLocation>
</comment>
<comment type="pathway">
    <text evidence="5">Purine metabolism; XMP biosynthesis via salvage pathway; XMP from xanthine: step 1/1.</text>
</comment>
<reference evidence="8" key="2">
    <citation type="submission" date="2020-09" db="EMBL/GenBank/DDBJ databases">
        <authorList>
            <person name="Sun Q."/>
            <person name="Zhou Y."/>
        </authorList>
    </citation>
    <scope>NUCLEOTIDE SEQUENCE</scope>
    <source>
        <strain evidence="8">CGMCC 1.12777</strain>
    </source>
</reference>
<keyword evidence="2 5" id="KW-0328">Glycosyltransferase</keyword>
<evidence type="ECO:0000313" key="9">
    <source>
        <dbReference type="Proteomes" id="UP000656813"/>
    </source>
</evidence>
<feature type="binding site" evidence="5">
    <location>
        <position position="156"/>
    </location>
    <ligand>
        <name>xanthine</name>
        <dbReference type="ChEBI" id="CHEBI:17712"/>
    </ligand>
</feature>
<evidence type="ECO:0000256" key="2">
    <source>
        <dbReference type="ARBA" id="ARBA00022676"/>
    </source>
</evidence>
<dbReference type="EMBL" id="BMFV01000002">
    <property type="protein sequence ID" value="GGH75350.1"/>
    <property type="molecule type" value="Genomic_DNA"/>
</dbReference>
<comment type="similarity">
    <text evidence="5">Belongs to the purine/pyrimidine phosphoribosyltransferase family. Xpt subfamily.</text>
</comment>